<protein>
    <recommendedName>
        <fullName evidence="1">DUF4397 domain-containing protein</fullName>
    </recommendedName>
</protein>
<feature type="domain" description="DUF4397" evidence="1">
    <location>
        <begin position="41"/>
        <end position="154"/>
    </location>
</feature>
<dbReference type="EMBL" id="SDHW01000001">
    <property type="protein sequence ID" value="RXK61462.1"/>
    <property type="molecule type" value="Genomic_DNA"/>
</dbReference>
<evidence type="ECO:0000259" key="1">
    <source>
        <dbReference type="Pfam" id="PF14344"/>
    </source>
</evidence>
<reference evidence="2 3" key="1">
    <citation type="submission" date="2019-01" db="EMBL/GenBank/DDBJ databases">
        <title>Lacibacter sp. strain TTM-7.</title>
        <authorList>
            <person name="Chen W.-M."/>
        </authorList>
    </citation>
    <scope>NUCLEOTIDE SEQUENCE [LARGE SCALE GENOMIC DNA]</scope>
    <source>
        <strain evidence="2 3">TTM-7</strain>
    </source>
</reference>
<dbReference type="PROSITE" id="PS51257">
    <property type="entry name" value="PROKAR_LIPOPROTEIN"/>
    <property type="match status" value="1"/>
</dbReference>
<evidence type="ECO:0000313" key="3">
    <source>
        <dbReference type="Proteomes" id="UP000290204"/>
    </source>
</evidence>
<dbReference type="RefSeq" id="WP_129128835.1">
    <property type="nucleotide sequence ID" value="NZ_SDHW01000001.1"/>
</dbReference>
<organism evidence="2 3">
    <name type="scientific">Lacibacter luteus</name>
    <dbReference type="NCBI Taxonomy" id="2508719"/>
    <lineage>
        <taxon>Bacteria</taxon>
        <taxon>Pseudomonadati</taxon>
        <taxon>Bacteroidota</taxon>
        <taxon>Chitinophagia</taxon>
        <taxon>Chitinophagales</taxon>
        <taxon>Chitinophagaceae</taxon>
        <taxon>Lacibacter</taxon>
    </lineage>
</organism>
<proteinExistence type="predicted"/>
<accession>A0A4V1M7T4</accession>
<dbReference type="Proteomes" id="UP000290204">
    <property type="component" value="Unassembled WGS sequence"/>
</dbReference>
<dbReference type="OrthoDB" id="714343at2"/>
<dbReference type="Pfam" id="PF14344">
    <property type="entry name" value="DUF4397"/>
    <property type="match status" value="1"/>
</dbReference>
<dbReference type="AlphaFoldDB" id="A0A4V1M7T4"/>
<dbReference type="InterPro" id="IPR025510">
    <property type="entry name" value="DUF4397"/>
</dbReference>
<comment type="caution">
    <text evidence="2">The sequence shown here is derived from an EMBL/GenBank/DDBJ whole genome shotgun (WGS) entry which is preliminary data.</text>
</comment>
<evidence type="ECO:0000313" key="2">
    <source>
        <dbReference type="EMBL" id="RXK61462.1"/>
    </source>
</evidence>
<gene>
    <name evidence="2" type="ORF">ESA94_00130</name>
</gene>
<keyword evidence="3" id="KW-1185">Reference proteome</keyword>
<sequence length="250" mass="27787">MNRTSMKKDRKQLLQLFLLLGVVSSLFYSCKKDMVRGAQMQVHVVNASVGSGSIELLQNLRSIGSFSYLTGLSANAAYRNVDSGFNDYRLRLSNTELAKWFFTNTSGRYSFFICDTATSSKLKYFFLEDAFDTTGLGKQSKIRLVHTSPDADVLELLTTKPSNLLEDSVLVSERAYDGNATATELATTSTFQNFYADTTVFIKLRKKTSGAILKQYQLQFTKGAVYSILVKGYAAKTDADSLSLSVIKHN</sequence>
<name>A0A4V1M7T4_9BACT</name>